<evidence type="ECO:0000259" key="1">
    <source>
        <dbReference type="PROSITE" id="PS50280"/>
    </source>
</evidence>
<dbReference type="PROSITE" id="PS50280">
    <property type="entry name" value="SET"/>
    <property type="match status" value="1"/>
</dbReference>
<proteinExistence type="predicted"/>
<dbReference type="Pfam" id="PF00856">
    <property type="entry name" value="SET"/>
    <property type="match status" value="1"/>
</dbReference>
<feature type="domain" description="SET" evidence="1">
    <location>
        <begin position="6"/>
        <end position="197"/>
    </location>
</feature>
<keyword evidence="2" id="KW-0808">Transferase</keyword>
<dbReference type="AlphaFoldDB" id="A0A0F7SMG5"/>
<dbReference type="EMBL" id="LN483326">
    <property type="protein sequence ID" value="CDZ98157.1"/>
    <property type="molecule type" value="Genomic_DNA"/>
</dbReference>
<organism evidence="2">
    <name type="scientific">Phaffia rhodozyma</name>
    <name type="common">Yeast</name>
    <name type="synonym">Xanthophyllomyces dendrorhous</name>
    <dbReference type="NCBI Taxonomy" id="264483"/>
    <lineage>
        <taxon>Eukaryota</taxon>
        <taxon>Fungi</taxon>
        <taxon>Dikarya</taxon>
        <taxon>Basidiomycota</taxon>
        <taxon>Agaricomycotina</taxon>
        <taxon>Tremellomycetes</taxon>
        <taxon>Cystofilobasidiales</taxon>
        <taxon>Mrakiaceae</taxon>
        <taxon>Phaffia</taxon>
    </lineage>
</organism>
<reference evidence="2" key="1">
    <citation type="submission" date="2014-08" db="EMBL/GenBank/DDBJ databases">
        <authorList>
            <person name="Sharma Rahul"/>
            <person name="Thines Marco"/>
        </authorList>
    </citation>
    <scope>NUCLEOTIDE SEQUENCE</scope>
</reference>
<protein>
    <submittedName>
        <fullName evidence="2">Predicted histone tail methylase containing SET domain</fullName>
    </submittedName>
</protein>
<evidence type="ECO:0000313" key="2">
    <source>
        <dbReference type="EMBL" id="CDZ98157.1"/>
    </source>
</evidence>
<dbReference type="SMART" id="SM00317">
    <property type="entry name" value="SET"/>
    <property type="match status" value="1"/>
</dbReference>
<dbReference type="CDD" id="cd20071">
    <property type="entry name" value="SET_SMYD"/>
    <property type="match status" value="1"/>
</dbReference>
<keyword evidence="2" id="KW-0489">Methyltransferase</keyword>
<dbReference type="GO" id="GO:0032259">
    <property type="term" value="P:methylation"/>
    <property type="evidence" value="ECO:0007669"/>
    <property type="project" value="UniProtKB-KW"/>
</dbReference>
<sequence>MSSQSPSLYVLKHTPSSGASLFSSSSQVIPPGTLLFEDRALFTLPLASKSEDDVLKAVRSLSKEKLCFFLELSNCRAGGNKFVGIFKTNVLPAGPQENSSRDQAQKLQGLQCPLKVLPYAEARPHRSSNAVALQSIDLIHPFLVDKLNRSGIFPLASRLNHSCSPNAEATFSASSGTLQVYATHPIEPQQEITISYLSTKLLLPTLYRKQHLLSSFSFECDCPVCPSIFLTEQEEEMGAETISSALSESDIRRSRIQALKLQIDKSFPTSPRETYLDAIRLVQTCRAEGLKLEEAFALATLAQVLIMWGGAGTEKCESVVKQVTDAFGIVRGKGGEDATRWARWLGRTGEHPRAGVLGKWDFEKEVFLNEGLI</sequence>
<dbReference type="InterPro" id="IPR053185">
    <property type="entry name" value="SET_domain_protein"/>
</dbReference>
<dbReference type="InterPro" id="IPR001214">
    <property type="entry name" value="SET_dom"/>
</dbReference>
<name>A0A0F7SMG5_PHARH</name>
<dbReference type="GO" id="GO:0008168">
    <property type="term" value="F:methyltransferase activity"/>
    <property type="evidence" value="ECO:0007669"/>
    <property type="project" value="UniProtKB-KW"/>
</dbReference>
<dbReference type="Gene3D" id="2.170.270.10">
    <property type="entry name" value="SET domain"/>
    <property type="match status" value="1"/>
</dbReference>
<dbReference type="PANTHER" id="PTHR47332:SF4">
    <property type="entry name" value="SET DOMAIN-CONTAINING PROTEIN 5"/>
    <property type="match status" value="1"/>
</dbReference>
<dbReference type="InterPro" id="IPR046341">
    <property type="entry name" value="SET_dom_sf"/>
</dbReference>
<dbReference type="PANTHER" id="PTHR47332">
    <property type="entry name" value="SET DOMAIN-CONTAINING PROTEIN 5"/>
    <property type="match status" value="1"/>
</dbReference>
<accession>A0A0F7SMG5</accession>
<dbReference type="SUPFAM" id="SSF82199">
    <property type="entry name" value="SET domain"/>
    <property type="match status" value="1"/>
</dbReference>